<feature type="non-terminal residue" evidence="1">
    <location>
        <position position="1"/>
    </location>
</feature>
<evidence type="ECO:0000313" key="1">
    <source>
        <dbReference type="EMBL" id="RRT34522.1"/>
    </source>
</evidence>
<dbReference type="AlphaFoldDB" id="A0A426X4W8"/>
<reference evidence="1 2" key="1">
    <citation type="journal article" date="2014" name="Agronomy (Basel)">
        <title>A Draft Genome Sequence for Ensete ventricosum, the Drought-Tolerant Tree Against Hunger.</title>
        <authorList>
            <person name="Harrison J."/>
            <person name="Moore K.A."/>
            <person name="Paszkiewicz K."/>
            <person name="Jones T."/>
            <person name="Grant M."/>
            <person name="Ambacheew D."/>
            <person name="Muzemil S."/>
            <person name="Studholme D.J."/>
        </authorList>
    </citation>
    <scope>NUCLEOTIDE SEQUENCE [LARGE SCALE GENOMIC DNA]</scope>
</reference>
<gene>
    <name evidence="1" type="ORF">B296_00049222</name>
</gene>
<comment type="caution">
    <text evidence="1">The sequence shown here is derived from an EMBL/GenBank/DDBJ whole genome shotgun (WGS) entry which is preliminary data.</text>
</comment>
<organism evidence="1 2">
    <name type="scientific">Ensete ventricosum</name>
    <name type="common">Abyssinian banana</name>
    <name type="synonym">Musa ensete</name>
    <dbReference type="NCBI Taxonomy" id="4639"/>
    <lineage>
        <taxon>Eukaryota</taxon>
        <taxon>Viridiplantae</taxon>
        <taxon>Streptophyta</taxon>
        <taxon>Embryophyta</taxon>
        <taxon>Tracheophyta</taxon>
        <taxon>Spermatophyta</taxon>
        <taxon>Magnoliopsida</taxon>
        <taxon>Liliopsida</taxon>
        <taxon>Zingiberales</taxon>
        <taxon>Musaceae</taxon>
        <taxon>Ensete</taxon>
    </lineage>
</organism>
<accession>A0A426X4W8</accession>
<sequence length="113" mass="12487">SFYSGCCGLFVPYDLTAFMTHHAAAPLAIPGVLARRKGHGSHYKNWTRTKDHDSAPPPSLLLLFRFNKRGADMHAATVFSDPSYPSPTVLPFPSSLRSPKPLEITRPQVLEII</sequence>
<dbReference type="Proteomes" id="UP000287651">
    <property type="component" value="Unassembled WGS sequence"/>
</dbReference>
<proteinExistence type="predicted"/>
<name>A0A426X4W8_ENSVE</name>
<protein>
    <submittedName>
        <fullName evidence="1">Uncharacterized protein</fullName>
    </submittedName>
</protein>
<dbReference type="EMBL" id="AMZH03026645">
    <property type="protein sequence ID" value="RRT34522.1"/>
    <property type="molecule type" value="Genomic_DNA"/>
</dbReference>
<evidence type="ECO:0000313" key="2">
    <source>
        <dbReference type="Proteomes" id="UP000287651"/>
    </source>
</evidence>